<dbReference type="AlphaFoldDB" id="A0AAE1G4Z0"/>
<dbReference type="Proteomes" id="UP001286313">
    <property type="component" value="Unassembled WGS sequence"/>
</dbReference>
<evidence type="ECO:0000313" key="1">
    <source>
        <dbReference type="EMBL" id="KAK3883323.1"/>
    </source>
</evidence>
<organism evidence="1 2">
    <name type="scientific">Petrolisthes cinctipes</name>
    <name type="common">Flat porcelain crab</name>
    <dbReference type="NCBI Taxonomy" id="88211"/>
    <lineage>
        <taxon>Eukaryota</taxon>
        <taxon>Metazoa</taxon>
        <taxon>Ecdysozoa</taxon>
        <taxon>Arthropoda</taxon>
        <taxon>Crustacea</taxon>
        <taxon>Multicrustacea</taxon>
        <taxon>Malacostraca</taxon>
        <taxon>Eumalacostraca</taxon>
        <taxon>Eucarida</taxon>
        <taxon>Decapoda</taxon>
        <taxon>Pleocyemata</taxon>
        <taxon>Anomura</taxon>
        <taxon>Galatheoidea</taxon>
        <taxon>Porcellanidae</taxon>
        <taxon>Petrolisthes</taxon>
    </lineage>
</organism>
<name>A0AAE1G4Z0_PETCI</name>
<reference evidence="1" key="1">
    <citation type="submission" date="2023-10" db="EMBL/GenBank/DDBJ databases">
        <title>Genome assemblies of two species of porcelain crab, Petrolisthes cinctipes and Petrolisthes manimaculis (Anomura: Porcellanidae).</title>
        <authorList>
            <person name="Angst P."/>
        </authorList>
    </citation>
    <scope>NUCLEOTIDE SEQUENCE</scope>
    <source>
        <strain evidence="1">PB745_01</strain>
        <tissue evidence="1">Gill</tissue>
    </source>
</reference>
<accession>A0AAE1G4Z0</accession>
<dbReference type="EMBL" id="JAWQEG010000998">
    <property type="protein sequence ID" value="KAK3883323.1"/>
    <property type="molecule type" value="Genomic_DNA"/>
</dbReference>
<sequence length="110" mass="12369">MGCVNASHIGAHIVKSYTHTHFYPQQHNAVLTLSNLSQHPAPVSDVDLQRLEGCVTLMYYRSNAAARVEEERLEPLARKQRPYDSIPPTQAALRKHTKCDAYLVGTIWGQ</sequence>
<keyword evidence="2" id="KW-1185">Reference proteome</keyword>
<proteinExistence type="predicted"/>
<protein>
    <submittedName>
        <fullName evidence="1">Uncharacterized protein</fullName>
    </submittedName>
</protein>
<evidence type="ECO:0000313" key="2">
    <source>
        <dbReference type="Proteomes" id="UP001286313"/>
    </source>
</evidence>
<gene>
    <name evidence="1" type="ORF">Pcinc_012359</name>
</gene>
<comment type="caution">
    <text evidence="1">The sequence shown here is derived from an EMBL/GenBank/DDBJ whole genome shotgun (WGS) entry which is preliminary data.</text>
</comment>